<evidence type="ECO:0000313" key="3">
    <source>
        <dbReference type="EMBL" id="OBZ79829.1"/>
    </source>
</evidence>
<dbReference type="Pfam" id="PF00621">
    <property type="entry name" value="RhoGEF"/>
    <property type="match status" value="1"/>
</dbReference>
<dbReference type="OrthoDB" id="660555at2759"/>
<feature type="region of interest" description="Disordered" evidence="1">
    <location>
        <begin position="393"/>
        <end position="436"/>
    </location>
</feature>
<dbReference type="OMA" id="GHESTGM"/>
<proteinExistence type="predicted"/>
<feature type="compositionally biased region" description="Polar residues" evidence="1">
    <location>
        <begin position="8"/>
        <end position="21"/>
    </location>
</feature>
<feature type="region of interest" description="Disordered" evidence="1">
    <location>
        <begin position="1"/>
        <end position="79"/>
    </location>
</feature>
<feature type="compositionally biased region" description="Polar residues" evidence="1">
    <location>
        <begin position="43"/>
        <end position="52"/>
    </location>
</feature>
<dbReference type="InterPro" id="IPR035899">
    <property type="entry name" value="DBL_dom_sf"/>
</dbReference>
<sequence length="512" mass="56706">MSIPAWDESQSGVFNPYTECSLTDDISPASSSSDHPRERIDSGYSSAVQRDATSPGLERDHSSSGSSSKSAPIPEAKPRISKFTVVNGYRDRSSTAMRRWTLAMADVPDDVLVKQLDKLRREDTRKSRGRASGFRSVDGSQLGHGDDRSMERRERASSFVFGGPQETHVAGHWKSKAGFRVGDEHDADGDVDSEEEAVESDHEEDEEDWKTASKVLFCCRELVRTERNYQARMRELLAMESSHPLFAFVLEYVPDLLYASETLLAHLIDDPSAWGVSAAFIGCEEELEAALVSWSRVVGEFFADGEREKHGRKLTKRMPGEAASSLGHGEADSRSRSITRTMSTLGIPSRSQSAFHLGKTESLAIHRYSMNAEATGNGLFTAALGTGLAFGLSPHNSQTSYRSTRKPRRKSMPSSLSNLHMSPNTPQSSVHVSSTYGAKRASDLEKKLTVRDLAIQPIQRVMRYVLQYRDLLDHTPTTSPSRGLVERAHDSALRIAQKCDRAQTHAAFLRRP</sequence>
<organism evidence="3 4">
    <name type="scientific">Grifola frondosa</name>
    <name type="common">Maitake</name>
    <name type="synonym">Polyporus frondosus</name>
    <dbReference type="NCBI Taxonomy" id="5627"/>
    <lineage>
        <taxon>Eukaryota</taxon>
        <taxon>Fungi</taxon>
        <taxon>Dikarya</taxon>
        <taxon>Basidiomycota</taxon>
        <taxon>Agaricomycotina</taxon>
        <taxon>Agaricomycetes</taxon>
        <taxon>Polyporales</taxon>
        <taxon>Grifolaceae</taxon>
        <taxon>Grifola</taxon>
    </lineage>
</organism>
<dbReference type="STRING" id="5627.A0A1C7MTN8"/>
<accession>A0A1C7MTN8</accession>
<reference evidence="3 4" key="1">
    <citation type="submission" date="2016-03" db="EMBL/GenBank/DDBJ databases">
        <title>Whole genome sequencing of Grifola frondosa 9006-11.</title>
        <authorList>
            <person name="Min B."/>
            <person name="Park H."/>
            <person name="Kim J.-G."/>
            <person name="Cho H."/>
            <person name="Oh Y.-L."/>
            <person name="Kong W.-S."/>
            <person name="Choi I.-G."/>
        </authorList>
    </citation>
    <scope>NUCLEOTIDE SEQUENCE [LARGE SCALE GENOMIC DNA]</scope>
    <source>
        <strain evidence="3 4">9006-11</strain>
    </source>
</reference>
<dbReference type="EMBL" id="LUGG01000001">
    <property type="protein sequence ID" value="OBZ79829.1"/>
    <property type="molecule type" value="Genomic_DNA"/>
</dbReference>
<feature type="region of interest" description="Disordered" evidence="1">
    <location>
        <begin position="121"/>
        <end position="152"/>
    </location>
</feature>
<feature type="region of interest" description="Disordered" evidence="1">
    <location>
        <begin position="309"/>
        <end position="338"/>
    </location>
</feature>
<feature type="compositionally biased region" description="Polar residues" evidence="1">
    <location>
        <begin position="412"/>
        <end position="436"/>
    </location>
</feature>
<evidence type="ECO:0000313" key="4">
    <source>
        <dbReference type="Proteomes" id="UP000092993"/>
    </source>
</evidence>
<dbReference type="Proteomes" id="UP000092993">
    <property type="component" value="Unassembled WGS sequence"/>
</dbReference>
<comment type="caution">
    <text evidence="3">The sequence shown here is derived from an EMBL/GenBank/DDBJ whole genome shotgun (WGS) entry which is preliminary data.</text>
</comment>
<feature type="compositionally biased region" description="Acidic residues" evidence="1">
    <location>
        <begin position="185"/>
        <end position="207"/>
    </location>
</feature>
<protein>
    <recommendedName>
        <fullName evidence="2">DH domain-containing protein</fullName>
    </recommendedName>
</protein>
<feature type="region of interest" description="Disordered" evidence="1">
    <location>
        <begin position="184"/>
        <end position="207"/>
    </location>
</feature>
<dbReference type="SUPFAM" id="SSF48065">
    <property type="entry name" value="DBL homology domain (DH-domain)"/>
    <property type="match status" value="1"/>
</dbReference>
<evidence type="ECO:0000256" key="1">
    <source>
        <dbReference type="SAM" id="MobiDB-lite"/>
    </source>
</evidence>
<gene>
    <name evidence="3" type="ORF">A0H81_01511</name>
</gene>
<feature type="domain" description="DH" evidence="2">
    <location>
        <begin position="445"/>
        <end position="502"/>
    </location>
</feature>
<dbReference type="GO" id="GO:0005085">
    <property type="term" value="F:guanyl-nucleotide exchange factor activity"/>
    <property type="evidence" value="ECO:0007669"/>
    <property type="project" value="InterPro"/>
</dbReference>
<dbReference type="PROSITE" id="PS50010">
    <property type="entry name" value="DH_2"/>
    <property type="match status" value="1"/>
</dbReference>
<evidence type="ECO:0000259" key="2">
    <source>
        <dbReference type="PROSITE" id="PS50010"/>
    </source>
</evidence>
<dbReference type="AlphaFoldDB" id="A0A1C7MTN8"/>
<name>A0A1C7MTN8_GRIFR</name>
<dbReference type="Gene3D" id="1.20.900.10">
    <property type="entry name" value="Dbl homology (DH) domain"/>
    <property type="match status" value="1"/>
</dbReference>
<dbReference type="InterPro" id="IPR000219">
    <property type="entry name" value="DH_dom"/>
</dbReference>
<keyword evidence="4" id="KW-1185">Reference proteome</keyword>